<dbReference type="EMBL" id="GBXM01089763">
    <property type="protein sequence ID" value="JAH18814.1"/>
    <property type="molecule type" value="Transcribed_RNA"/>
</dbReference>
<proteinExistence type="predicted"/>
<evidence type="ECO:0000313" key="1">
    <source>
        <dbReference type="EMBL" id="JAH18814.1"/>
    </source>
</evidence>
<name>A0A0E9QPV5_ANGAN</name>
<accession>A0A0E9QPV5</accession>
<reference evidence="1" key="2">
    <citation type="journal article" date="2015" name="Fish Shellfish Immunol.">
        <title>Early steps in the European eel (Anguilla anguilla)-Vibrio vulnificus interaction in the gills: Role of the RtxA13 toxin.</title>
        <authorList>
            <person name="Callol A."/>
            <person name="Pajuelo D."/>
            <person name="Ebbesson L."/>
            <person name="Teles M."/>
            <person name="MacKenzie S."/>
            <person name="Amaro C."/>
        </authorList>
    </citation>
    <scope>NUCLEOTIDE SEQUENCE</scope>
</reference>
<dbReference type="AlphaFoldDB" id="A0A0E9QPV5"/>
<organism evidence="1">
    <name type="scientific">Anguilla anguilla</name>
    <name type="common">European freshwater eel</name>
    <name type="synonym">Muraena anguilla</name>
    <dbReference type="NCBI Taxonomy" id="7936"/>
    <lineage>
        <taxon>Eukaryota</taxon>
        <taxon>Metazoa</taxon>
        <taxon>Chordata</taxon>
        <taxon>Craniata</taxon>
        <taxon>Vertebrata</taxon>
        <taxon>Euteleostomi</taxon>
        <taxon>Actinopterygii</taxon>
        <taxon>Neopterygii</taxon>
        <taxon>Teleostei</taxon>
        <taxon>Anguilliformes</taxon>
        <taxon>Anguillidae</taxon>
        <taxon>Anguilla</taxon>
    </lineage>
</organism>
<protein>
    <submittedName>
        <fullName evidence="1">Uncharacterized protein</fullName>
    </submittedName>
</protein>
<sequence length="44" mass="4906">MHPVEHHYPLRMVIIMALSQSPAPVPVQTLCTAVQVESAKFNSF</sequence>
<reference evidence="1" key="1">
    <citation type="submission" date="2014-11" db="EMBL/GenBank/DDBJ databases">
        <authorList>
            <person name="Amaro Gonzalez C."/>
        </authorList>
    </citation>
    <scope>NUCLEOTIDE SEQUENCE</scope>
</reference>